<name>Q01UT2_SOLUE</name>
<proteinExistence type="predicted"/>
<dbReference type="eggNOG" id="ENOG502ZN7C">
    <property type="taxonomic scope" value="Bacteria"/>
</dbReference>
<accession>Q01UT2</accession>
<sequence>MRANWAYMNTKLRETLPVTQEWLAELSPDRYRPMSRLLDNRDIRFLREQQGFRPEMEKRLRSQRVLVFREYLRMLEADFLRLASGLQHETSNRLRWQALFALRVLEVKFQVTLYRFRLAELDVEPLMSVFEALREELTGDTVRMERAPA</sequence>
<dbReference type="InParanoid" id="Q01UT2"/>
<reference evidence="1" key="1">
    <citation type="submission" date="2006-10" db="EMBL/GenBank/DDBJ databases">
        <title>Complete sequence of Solibacter usitatus Ellin6076.</title>
        <authorList>
            <consortium name="US DOE Joint Genome Institute"/>
            <person name="Copeland A."/>
            <person name="Lucas S."/>
            <person name="Lapidus A."/>
            <person name="Barry K."/>
            <person name="Detter J.C."/>
            <person name="Glavina del Rio T."/>
            <person name="Hammon N."/>
            <person name="Israni S."/>
            <person name="Dalin E."/>
            <person name="Tice H."/>
            <person name="Pitluck S."/>
            <person name="Thompson L.S."/>
            <person name="Brettin T."/>
            <person name="Bruce D."/>
            <person name="Han C."/>
            <person name="Tapia R."/>
            <person name="Gilna P."/>
            <person name="Schmutz J."/>
            <person name="Larimer F."/>
            <person name="Land M."/>
            <person name="Hauser L."/>
            <person name="Kyrpides N."/>
            <person name="Mikhailova N."/>
            <person name="Janssen P.H."/>
            <person name="Kuske C.R."/>
            <person name="Richardson P."/>
        </authorList>
    </citation>
    <scope>NUCLEOTIDE SEQUENCE</scope>
    <source>
        <strain evidence="1">Ellin6076</strain>
    </source>
</reference>
<dbReference type="KEGG" id="sus:Acid_5641"/>
<dbReference type="EMBL" id="CP000473">
    <property type="protein sequence ID" value="ABJ86588.1"/>
    <property type="molecule type" value="Genomic_DNA"/>
</dbReference>
<gene>
    <name evidence="1" type="ordered locus">Acid_5641</name>
</gene>
<dbReference type="AlphaFoldDB" id="Q01UT2"/>
<dbReference type="HOGENOM" id="CLU_130975_0_0_0"/>
<dbReference type="STRING" id="234267.Acid_5641"/>
<evidence type="ECO:0000313" key="1">
    <source>
        <dbReference type="EMBL" id="ABJ86588.1"/>
    </source>
</evidence>
<protein>
    <submittedName>
        <fullName evidence="1">Uncharacterized protein</fullName>
    </submittedName>
</protein>
<organism evidence="1">
    <name type="scientific">Solibacter usitatus (strain Ellin6076)</name>
    <dbReference type="NCBI Taxonomy" id="234267"/>
    <lineage>
        <taxon>Bacteria</taxon>
        <taxon>Pseudomonadati</taxon>
        <taxon>Acidobacteriota</taxon>
        <taxon>Terriglobia</taxon>
        <taxon>Bryobacterales</taxon>
        <taxon>Solibacteraceae</taxon>
        <taxon>Candidatus Solibacter</taxon>
    </lineage>
</organism>